<dbReference type="Pfam" id="PF04042">
    <property type="entry name" value="DNA_pol_E_B"/>
    <property type="match status" value="1"/>
</dbReference>
<feature type="compositionally biased region" description="Basic and acidic residues" evidence="7">
    <location>
        <begin position="549"/>
        <end position="582"/>
    </location>
</feature>
<feature type="region of interest" description="Disordered" evidence="7">
    <location>
        <begin position="517"/>
        <end position="590"/>
    </location>
</feature>
<reference evidence="10 11" key="1">
    <citation type="submission" date="2023-11" db="EMBL/GenBank/DDBJ databases">
        <title>Dfirmibasis_genome.</title>
        <authorList>
            <person name="Edelbroek B."/>
            <person name="Kjellin J."/>
            <person name="Jerlstrom-Hultqvist J."/>
            <person name="Soderbom F."/>
        </authorList>
    </citation>
    <scope>NUCLEOTIDE SEQUENCE [LARGE SCALE GENOMIC DNA]</scope>
    <source>
        <strain evidence="10 11">TNS-C-14</strain>
    </source>
</reference>
<organism evidence="10 11">
    <name type="scientific">Dictyostelium firmibasis</name>
    <dbReference type="NCBI Taxonomy" id="79012"/>
    <lineage>
        <taxon>Eukaryota</taxon>
        <taxon>Amoebozoa</taxon>
        <taxon>Evosea</taxon>
        <taxon>Eumycetozoa</taxon>
        <taxon>Dictyostelia</taxon>
        <taxon>Dictyosteliales</taxon>
        <taxon>Dictyosteliaceae</taxon>
        <taxon>Dictyostelium</taxon>
    </lineage>
</organism>
<evidence type="ECO:0000313" key="11">
    <source>
        <dbReference type="Proteomes" id="UP001344447"/>
    </source>
</evidence>
<keyword evidence="3" id="KW-0235">DNA replication</keyword>
<dbReference type="GO" id="GO:0003677">
    <property type="term" value="F:DNA binding"/>
    <property type="evidence" value="ECO:0007669"/>
    <property type="project" value="UniProtKB-KW"/>
</dbReference>
<feature type="region of interest" description="Disordered" evidence="7">
    <location>
        <begin position="614"/>
        <end position="665"/>
    </location>
</feature>
<dbReference type="EMBL" id="JAVFKY010000001">
    <property type="protein sequence ID" value="KAK5583019.1"/>
    <property type="molecule type" value="Genomic_DNA"/>
</dbReference>
<keyword evidence="4" id="KW-0238">DNA-binding</keyword>
<comment type="subcellular location">
    <subcellularLocation>
        <location evidence="1">Nucleus</location>
    </subcellularLocation>
</comment>
<dbReference type="Proteomes" id="UP001344447">
    <property type="component" value="Unassembled WGS sequence"/>
</dbReference>
<evidence type="ECO:0000256" key="3">
    <source>
        <dbReference type="ARBA" id="ARBA00022705"/>
    </source>
</evidence>
<dbReference type="Gene3D" id="1.10.8.60">
    <property type="match status" value="1"/>
</dbReference>
<evidence type="ECO:0000313" key="10">
    <source>
        <dbReference type="EMBL" id="KAK5583019.1"/>
    </source>
</evidence>
<feature type="domain" description="DNA polymerase epsilon subunit B N-terminal" evidence="9">
    <location>
        <begin position="4"/>
        <end position="69"/>
    </location>
</feature>
<evidence type="ECO:0000256" key="1">
    <source>
        <dbReference type="ARBA" id="ARBA00004123"/>
    </source>
</evidence>
<evidence type="ECO:0000256" key="6">
    <source>
        <dbReference type="ARBA" id="ARBA00032930"/>
    </source>
</evidence>
<dbReference type="InterPro" id="IPR024639">
    <property type="entry name" value="DNA_pol_e_bsu_N"/>
</dbReference>
<gene>
    <name evidence="10" type="ORF">RB653_004609</name>
</gene>
<feature type="compositionally biased region" description="Low complexity" evidence="7">
    <location>
        <begin position="621"/>
        <end position="639"/>
    </location>
</feature>
<proteinExistence type="inferred from homology"/>
<evidence type="ECO:0000256" key="4">
    <source>
        <dbReference type="ARBA" id="ARBA00023125"/>
    </source>
</evidence>
<evidence type="ECO:0000256" key="7">
    <source>
        <dbReference type="SAM" id="MobiDB-lite"/>
    </source>
</evidence>
<dbReference type="GO" id="GO:0008622">
    <property type="term" value="C:epsilon DNA polymerase complex"/>
    <property type="evidence" value="ECO:0007669"/>
    <property type="project" value="InterPro"/>
</dbReference>
<comment type="similarity">
    <text evidence="2">Belongs to the DNA polymerase epsilon subunit B family.</text>
</comment>
<name>A0AAN7TZX9_9MYCE</name>
<protein>
    <recommendedName>
        <fullName evidence="6">DNA polymerase II subunit 2</fullName>
    </recommendedName>
</protein>
<evidence type="ECO:0000256" key="2">
    <source>
        <dbReference type="ARBA" id="ARBA00009560"/>
    </source>
</evidence>
<feature type="domain" description="DNA polymerase alpha/delta/epsilon subunit B" evidence="8">
    <location>
        <begin position="278"/>
        <end position="480"/>
    </location>
</feature>
<feature type="compositionally biased region" description="Basic and acidic residues" evidence="7">
    <location>
        <begin position="656"/>
        <end position="665"/>
    </location>
</feature>
<dbReference type="AlphaFoldDB" id="A0AAN7TZX9"/>
<accession>A0AAN7TZX9</accession>
<feature type="compositionally biased region" description="Acidic residues" evidence="7">
    <location>
        <begin position="640"/>
        <end position="655"/>
    </location>
</feature>
<dbReference type="GO" id="GO:0006261">
    <property type="term" value="P:DNA-templated DNA replication"/>
    <property type="evidence" value="ECO:0007669"/>
    <property type="project" value="InterPro"/>
</dbReference>
<feature type="compositionally biased region" description="Acidic residues" evidence="7">
    <location>
        <begin position="523"/>
        <end position="548"/>
    </location>
</feature>
<dbReference type="Pfam" id="PF12213">
    <property type="entry name" value="Dpoe2NT"/>
    <property type="match status" value="1"/>
</dbReference>
<comment type="caution">
    <text evidence="10">The sequence shown here is derived from an EMBL/GenBank/DDBJ whole genome shotgun (WGS) entry which is preliminary data.</text>
</comment>
<dbReference type="GO" id="GO:0042276">
    <property type="term" value="P:error-prone translesion synthesis"/>
    <property type="evidence" value="ECO:0007669"/>
    <property type="project" value="TreeGrafter"/>
</dbReference>
<sequence length="665" mass="77630">MDIQWKKQITKSFSLTGFSIKADAMKCIINRIKNEGYDITQLIENLLKNLDKSQLNNNIIDLQTIEGCFKLIDTINSSDAIEKEALKVIDAFNTPLFNFDSNSKQFIKCENFDRSLHGSSNSKSDLYRKRYLKVLQRTERNEYFAAPVLASDKLKNEYQTITPLSSLLGNTGRKHVLGTISQIEEDQFYLEDLNTHVKIDISKAKFEFGIVTINSIIQASGEFIDGIFIADKIQLPPTEERCETLKFLQNIDLFGEKPQKKTMEQLIKYEKEKEDNSILFLSDVWLDSERVMERLDYLFGGYKDCPPFAMILMGNFTEHPLINGTQYQLKKHFNDLATIIQKYPNIHQFTQFIFVPGPTDPTGSLLNILPKFPISNVFIKEFQSVIQKSIFTTNPCRIRYCSQEIIVFRDDLTNKMRRHCILEPSQSCDISQHLIELICSNSHLCNLTLEDKPIYWNYDHAMSVYPLPDILVIGDKSNQYEHSRADGTYSMNPSSFSTDYSFAHYIPSSKQFYYNKADRPSEEFEDEDEEEQEEQEEDEEKEEEEEAENNDKIHQRDTQDEHHHDETNEKNDEIMIDENEKQKSKKRNKKVIIITKEDELNKLEDDEEILNSLDAQKQNENDNILNEELSDNNDNNIEFEVQEVEKEEDEDEEPIDNDKLDEFIE</sequence>
<keyword evidence="5" id="KW-0539">Nucleus</keyword>
<keyword evidence="11" id="KW-1185">Reference proteome</keyword>
<dbReference type="InterPro" id="IPR007185">
    <property type="entry name" value="DNA_pol_a/d/e_bsu"/>
</dbReference>
<dbReference type="PANTHER" id="PTHR12708:SF0">
    <property type="entry name" value="DNA POLYMERASE EPSILON SUBUNIT 2"/>
    <property type="match status" value="1"/>
</dbReference>
<evidence type="ECO:0000259" key="9">
    <source>
        <dbReference type="Pfam" id="PF12213"/>
    </source>
</evidence>
<evidence type="ECO:0000259" key="8">
    <source>
        <dbReference type="Pfam" id="PF04042"/>
    </source>
</evidence>
<dbReference type="InterPro" id="IPR016266">
    <property type="entry name" value="POLE2"/>
</dbReference>
<dbReference type="PANTHER" id="PTHR12708">
    <property type="entry name" value="DNA POLYMERASE EPSILON SUBUNIT B"/>
    <property type="match status" value="1"/>
</dbReference>
<evidence type="ECO:0000256" key="5">
    <source>
        <dbReference type="ARBA" id="ARBA00023242"/>
    </source>
</evidence>